<dbReference type="PROSITE" id="PS00107">
    <property type="entry name" value="PROTEIN_KINASE_ATP"/>
    <property type="match status" value="1"/>
</dbReference>
<accession>A0A271IX96</accession>
<keyword evidence="13" id="KW-1185">Reference proteome</keyword>
<dbReference type="Pfam" id="PF00515">
    <property type="entry name" value="TPR_1"/>
    <property type="match status" value="1"/>
</dbReference>
<keyword evidence="10" id="KW-1133">Transmembrane helix</keyword>
<dbReference type="InterPro" id="IPR011009">
    <property type="entry name" value="Kinase-like_dom_sf"/>
</dbReference>
<dbReference type="FunFam" id="1.10.510.10:FF:000021">
    <property type="entry name" value="Serine/threonine protein kinase"/>
    <property type="match status" value="1"/>
</dbReference>
<dbReference type="InterPro" id="IPR008271">
    <property type="entry name" value="Ser/Thr_kinase_AS"/>
</dbReference>
<feature type="repeat" description="TPR" evidence="7">
    <location>
        <begin position="730"/>
        <end position="763"/>
    </location>
</feature>
<evidence type="ECO:0000256" key="2">
    <source>
        <dbReference type="ARBA" id="ARBA00022527"/>
    </source>
</evidence>
<feature type="region of interest" description="Disordered" evidence="9">
    <location>
        <begin position="1"/>
        <end position="24"/>
    </location>
</feature>
<keyword evidence="6 8" id="KW-0067">ATP-binding</keyword>
<comment type="caution">
    <text evidence="12">The sequence shown here is derived from an EMBL/GenBank/DDBJ whole genome shotgun (WGS) entry which is preliminary data.</text>
</comment>
<feature type="repeat" description="TPR" evidence="7">
    <location>
        <begin position="696"/>
        <end position="729"/>
    </location>
</feature>
<dbReference type="PROSITE" id="PS50005">
    <property type="entry name" value="TPR"/>
    <property type="match status" value="4"/>
</dbReference>
<keyword evidence="5" id="KW-0418">Kinase</keyword>
<feature type="repeat" description="TPR" evidence="7">
    <location>
        <begin position="802"/>
        <end position="835"/>
    </location>
</feature>
<evidence type="ECO:0000259" key="11">
    <source>
        <dbReference type="PROSITE" id="PS50011"/>
    </source>
</evidence>
<dbReference type="PROSITE" id="PS50011">
    <property type="entry name" value="PROTEIN_KINASE_DOM"/>
    <property type="match status" value="1"/>
</dbReference>
<dbReference type="PANTHER" id="PTHR43289">
    <property type="entry name" value="MITOGEN-ACTIVATED PROTEIN KINASE KINASE KINASE 20-RELATED"/>
    <property type="match status" value="1"/>
</dbReference>
<dbReference type="Proteomes" id="UP000216339">
    <property type="component" value="Unassembled WGS sequence"/>
</dbReference>
<dbReference type="AlphaFoldDB" id="A0A271IX96"/>
<keyword evidence="10" id="KW-0812">Transmembrane</keyword>
<evidence type="ECO:0000256" key="9">
    <source>
        <dbReference type="SAM" id="MobiDB-lite"/>
    </source>
</evidence>
<keyword evidence="2" id="KW-0723">Serine/threonine-protein kinase</keyword>
<organism evidence="12 13">
    <name type="scientific">Rubrivirga marina</name>
    <dbReference type="NCBI Taxonomy" id="1196024"/>
    <lineage>
        <taxon>Bacteria</taxon>
        <taxon>Pseudomonadati</taxon>
        <taxon>Rhodothermota</taxon>
        <taxon>Rhodothermia</taxon>
        <taxon>Rhodothermales</taxon>
        <taxon>Rubricoccaceae</taxon>
        <taxon>Rubrivirga</taxon>
    </lineage>
</organism>
<feature type="repeat" description="TPR" evidence="7">
    <location>
        <begin position="662"/>
        <end position="695"/>
    </location>
</feature>
<evidence type="ECO:0000256" key="10">
    <source>
        <dbReference type="SAM" id="Phobius"/>
    </source>
</evidence>
<evidence type="ECO:0000256" key="1">
    <source>
        <dbReference type="ARBA" id="ARBA00012513"/>
    </source>
</evidence>
<dbReference type="OrthoDB" id="1523318at2"/>
<proteinExistence type="predicted"/>
<dbReference type="RefSeq" id="WP_095508793.1">
    <property type="nucleotide sequence ID" value="NZ_MQWD01000001.1"/>
</dbReference>
<evidence type="ECO:0000256" key="6">
    <source>
        <dbReference type="ARBA" id="ARBA00022840"/>
    </source>
</evidence>
<dbReference type="CDD" id="cd14014">
    <property type="entry name" value="STKc_PknB_like"/>
    <property type="match status" value="1"/>
</dbReference>
<sequence>MGSHGGTSGTDGVSGEGPAHADPYGLQGTTVAHYAVEGVIGGGGMGIVYRARDTRLRRDVALKFLPPALSSDAGANERFVAEARAASALDHPHICTVHEIGRADDGSPFIAMAYVPGTSLRSRLDEGPMAPDDAAALAAQVAHGLACAHAAGVIHRDVKPANIMVTPDGRAKLVDFGIAKATDALLTKAGTTLGTMAYMSPEQTRGEPVDARADQWALGVVLYEMLAGERPFQGAYDQAVIYSILHEEPRPLSGVPAPLAAIVGRCLEKDPADRYPDASALADALDAVRQGTTAPAAALPSGDEGASDRTGRRGRGGAPVGVGLPPLDRVKDRKLVQWGLAYLAGAWLVLQVVVALGGVYAWPQWLLRAVPIVLAVGFVCALVVAWYHGEQGRSRVSGIEVGVLAALLGLAGLGVAVVGPSVGGGGAERSVAVAPGLRQVAVLPFANVGGGAENQAFIDGLVYTIGASLTEMEQFSDRLSVLPTDDARALEARAPREAAEALGADLVVSGSVQRADDRVRLTMEVYDAASDQRLGSRVLDKTTTDLLAFQDSVALALASLLDVELDEAARLALAAGGTDSPQAFDLYTQARGTLLDYGTEAAIDRAIVLFEQALALDDRYAIAWAGLGEAYWRKYEATSDPQWVERASEAGERAVALDEDLAAVRVTLGMIYKGTGRYAEAEAEFRRALALDETNALAYQQLGATLYFLGRVDEAEVAYRRAIALKPGYWGFYNNLGNVYNYVGRPEDAIPLFRRVVALNPTNPWGYTNLGGAFEQLGQLDSAAVWYRKGAQANPAATGPTADAYINLGRLEYDRGAYAEAAQWYRRAVVLDSLNSDRWFFLGNAYALEGDSVRADRAWRRMLALDTRVVEVNPNDEDGLIGLAYGYAYTGRSELAREALRRLVALPQKRPGTYATIAQVYEKLGDRTRALDSLRDGFEQGLDPDAVERDPWLGALRADPGYARLLTAPSSPPG</sequence>
<evidence type="ECO:0000313" key="13">
    <source>
        <dbReference type="Proteomes" id="UP000216339"/>
    </source>
</evidence>
<dbReference type="InterPro" id="IPR017441">
    <property type="entry name" value="Protein_kinase_ATP_BS"/>
</dbReference>
<feature type="transmembrane region" description="Helical" evidence="10">
    <location>
        <begin position="339"/>
        <end position="362"/>
    </location>
</feature>
<feature type="binding site" evidence="8">
    <location>
        <position position="63"/>
    </location>
    <ligand>
        <name>ATP</name>
        <dbReference type="ChEBI" id="CHEBI:30616"/>
    </ligand>
</feature>
<dbReference type="Gene3D" id="1.10.510.10">
    <property type="entry name" value="Transferase(Phosphotransferase) domain 1"/>
    <property type="match status" value="1"/>
</dbReference>
<dbReference type="Gene3D" id="3.30.200.20">
    <property type="entry name" value="Phosphorylase Kinase, domain 1"/>
    <property type="match status" value="1"/>
</dbReference>
<evidence type="ECO:0000256" key="5">
    <source>
        <dbReference type="ARBA" id="ARBA00022777"/>
    </source>
</evidence>
<dbReference type="GO" id="GO:0005524">
    <property type="term" value="F:ATP binding"/>
    <property type="evidence" value="ECO:0007669"/>
    <property type="project" value="UniProtKB-UniRule"/>
</dbReference>
<feature type="region of interest" description="Disordered" evidence="9">
    <location>
        <begin position="293"/>
        <end position="320"/>
    </location>
</feature>
<dbReference type="SUPFAM" id="SSF48452">
    <property type="entry name" value="TPR-like"/>
    <property type="match status" value="2"/>
</dbReference>
<keyword evidence="7" id="KW-0802">TPR repeat</keyword>
<keyword evidence="3" id="KW-0808">Transferase</keyword>
<keyword evidence="10" id="KW-0472">Membrane</keyword>
<evidence type="ECO:0000256" key="7">
    <source>
        <dbReference type="PROSITE-ProRule" id="PRU00339"/>
    </source>
</evidence>
<feature type="transmembrane region" description="Helical" evidence="10">
    <location>
        <begin position="368"/>
        <end position="387"/>
    </location>
</feature>
<feature type="compositionally biased region" description="Gly residues" evidence="9">
    <location>
        <begin position="1"/>
        <end position="15"/>
    </location>
</feature>
<dbReference type="InterPro" id="IPR011990">
    <property type="entry name" value="TPR-like_helical_dom_sf"/>
</dbReference>
<protein>
    <recommendedName>
        <fullName evidence="1">non-specific serine/threonine protein kinase</fullName>
        <ecNumber evidence="1">2.7.11.1</ecNumber>
    </recommendedName>
</protein>
<dbReference type="Pfam" id="PF13424">
    <property type="entry name" value="TPR_12"/>
    <property type="match status" value="1"/>
</dbReference>
<dbReference type="Pfam" id="PF00069">
    <property type="entry name" value="Pkinase"/>
    <property type="match status" value="1"/>
</dbReference>
<dbReference type="Gene3D" id="3.40.50.10610">
    <property type="entry name" value="ABC-type transport auxiliary lipoprotein component"/>
    <property type="match status" value="1"/>
</dbReference>
<dbReference type="Pfam" id="PF13181">
    <property type="entry name" value="TPR_8"/>
    <property type="match status" value="1"/>
</dbReference>
<evidence type="ECO:0000313" key="12">
    <source>
        <dbReference type="EMBL" id="PAP75159.1"/>
    </source>
</evidence>
<name>A0A271IX96_9BACT</name>
<feature type="transmembrane region" description="Helical" evidence="10">
    <location>
        <begin position="31"/>
        <end position="49"/>
    </location>
</feature>
<dbReference type="SMART" id="SM00028">
    <property type="entry name" value="TPR"/>
    <property type="match status" value="9"/>
</dbReference>
<reference evidence="12 13" key="1">
    <citation type="submission" date="2016-11" db="EMBL/GenBank/DDBJ databases">
        <title>Study of marine rhodopsin-containing bacteria.</title>
        <authorList>
            <person name="Yoshizawa S."/>
            <person name="Kumagai Y."/>
            <person name="Kogure K."/>
        </authorList>
    </citation>
    <scope>NUCLEOTIDE SEQUENCE [LARGE SCALE GENOMIC DNA]</scope>
    <source>
        <strain evidence="12 13">SAORIC-28</strain>
    </source>
</reference>
<dbReference type="InterPro" id="IPR019734">
    <property type="entry name" value="TPR_rpt"/>
</dbReference>
<dbReference type="SMART" id="SM00220">
    <property type="entry name" value="S_TKc"/>
    <property type="match status" value="1"/>
</dbReference>
<dbReference type="Pfam" id="PF13374">
    <property type="entry name" value="TPR_10"/>
    <property type="match status" value="1"/>
</dbReference>
<dbReference type="PROSITE" id="PS00108">
    <property type="entry name" value="PROTEIN_KINASE_ST"/>
    <property type="match status" value="1"/>
</dbReference>
<dbReference type="GO" id="GO:0004674">
    <property type="term" value="F:protein serine/threonine kinase activity"/>
    <property type="evidence" value="ECO:0007669"/>
    <property type="project" value="UniProtKB-KW"/>
</dbReference>
<dbReference type="Gene3D" id="1.25.40.10">
    <property type="entry name" value="Tetratricopeptide repeat domain"/>
    <property type="match status" value="3"/>
</dbReference>
<evidence type="ECO:0000256" key="4">
    <source>
        <dbReference type="ARBA" id="ARBA00022741"/>
    </source>
</evidence>
<dbReference type="PANTHER" id="PTHR43289:SF6">
    <property type="entry name" value="SERINE_THREONINE-PROTEIN KINASE NEKL-3"/>
    <property type="match status" value="1"/>
</dbReference>
<dbReference type="InterPro" id="IPR000719">
    <property type="entry name" value="Prot_kinase_dom"/>
</dbReference>
<gene>
    <name evidence="12" type="ORF">BSZ37_01210</name>
</gene>
<evidence type="ECO:0000256" key="8">
    <source>
        <dbReference type="PROSITE-ProRule" id="PRU10141"/>
    </source>
</evidence>
<dbReference type="EC" id="2.7.11.1" evidence="1"/>
<evidence type="ECO:0000256" key="3">
    <source>
        <dbReference type="ARBA" id="ARBA00022679"/>
    </source>
</evidence>
<keyword evidence="4 8" id="KW-0547">Nucleotide-binding</keyword>
<dbReference type="SUPFAM" id="SSF56112">
    <property type="entry name" value="Protein kinase-like (PK-like)"/>
    <property type="match status" value="1"/>
</dbReference>
<feature type="domain" description="Protein kinase" evidence="11">
    <location>
        <begin position="34"/>
        <end position="288"/>
    </location>
</feature>
<dbReference type="EMBL" id="MQWD01000001">
    <property type="protein sequence ID" value="PAP75159.1"/>
    <property type="molecule type" value="Genomic_DNA"/>
</dbReference>
<feature type="transmembrane region" description="Helical" evidence="10">
    <location>
        <begin position="399"/>
        <end position="419"/>
    </location>
</feature>